<dbReference type="Proteomes" id="UP000287247">
    <property type="component" value="Unassembled WGS sequence"/>
</dbReference>
<dbReference type="OrthoDB" id="5565945at2"/>
<comment type="caution">
    <text evidence="1">The sequence shown here is derived from an EMBL/GenBank/DDBJ whole genome shotgun (WGS) entry which is preliminary data.</text>
</comment>
<keyword evidence="2" id="KW-1185">Reference proteome</keyword>
<name>A0A401IGP0_APHSA</name>
<dbReference type="RefSeq" id="WP_124974125.1">
    <property type="nucleotide sequence ID" value="NZ_BDQK01000007.1"/>
</dbReference>
<gene>
    <name evidence="1" type="ORF">AsFPU1_1777</name>
</gene>
<proteinExistence type="predicted"/>
<protein>
    <submittedName>
        <fullName evidence="1">Aldolase/synthase</fullName>
    </submittedName>
</protein>
<evidence type="ECO:0000313" key="1">
    <source>
        <dbReference type="EMBL" id="GBF80376.1"/>
    </source>
</evidence>
<organism evidence="1 2">
    <name type="scientific">Aphanothece sacrum FPU1</name>
    <dbReference type="NCBI Taxonomy" id="1920663"/>
    <lineage>
        <taxon>Bacteria</taxon>
        <taxon>Bacillati</taxon>
        <taxon>Cyanobacteriota</taxon>
        <taxon>Cyanophyceae</taxon>
        <taxon>Oscillatoriophycideae</taxon>
        <taxon>Chroococcales</taxon>
        <taxon>Aphanothecaceae</taxon>
        <taxon>Aphanothece</taxon>
    </lineage>
</organism>
<sequence>MSNILVVESKNDKIFLEALINHLNYDIKVDTPICIDDYECLEGLNNQQLIKTLKALKADIPKRGIEKIGIVIDIDDQGIENRLEMVNQCVKSVFNNTEILPNTSELITIPTDYQNEIEIACYFTNVDNKGELETVLKAIKTKNSPHADCLIEWRKCMEKNGYKPTDKDFDKFWISIYLRYDTCSKQEQKQAGRKCSMNSFDYIMKKKLDIWNFEHPILEDLKMFLNLFETET</sequence>
<dbReference type="AlphaFoldDB" id="A0A401IGP0"/>
<evidence type="ECO:0000313" key="2">
    <source>
        <dbReference type="Proteomes" id="UP000287247"/>
    </source>
</evidence>
<dbReference type="InterPro" id="IPR024508">
    <property type="entry name" value="DUF3226"/>
</dbReference>
<dbReference type="EMBL" id="BDQK01000007">
    <property type="protein sequence ID" value="GBF80376.1"/>
    <property type="molecule type" value="Genomic_DNA"/>
</dbReference>
<reference evidence="2" key="1">
    <citation type="submission" date="2017-05" db="EMBL/GenBank/DDBJ databases">
        <title>Physiological properties and genetic analysis related to exopolysaccharide production of fresh-water unicellular cyanobacterium Aphanothece sacrum, Suizenji Nori, that has been cultured as a food source in Japan.</title>
        <authorList>
            <person name="Kanesaki Y."/>
            <person name="Yoshikawa S."/>
            <person name="Ohki K."/>
        </authorList>
    </citation>
    <scope>NUCLEOTIDE SEQUENCE [LARGE SCALE GENOMIC DNA]</scope>
    <source>
        <strain evidence="2">FPU1</strain>
    </source>
</reference>
<dbReference type="Pfam" id="PF11536">
    <property type="entry name" value="DUF3226"/>
    <property type="match status" value="1"/>
</dbReference>
<accession>A0A401IGP0</accession>